<keyword evidence="1" id="KW-0547">Nucleotide-binding</keyword>
<reference evidence="4" key="1">
    <citation type="submission" date="2016-11" db="UniProtKB">
        <authorList>
            <consortium name="WormBaseParasite"/>
        </authorList>
    </citation>
    <scope>IDENTIFICATION</scope>
</reference>
<dbReference type="GO" id="GO:0005524">
    <property type="term" value="F:ATP binding"/>
    <property type="evidence" value="ECO:0007669"/>
    <property type="project" value="UniProtKB-UniRule"/>
</dbReference>
<evidence type="ECO:0000313" key="4">
    <source>
        <dbReference type="WBParaSite" id="MhA1_Contig1431.frz3.fgene1"/>
    </source>
</evidence>
<keyword evidence="1" id="KW-0067">ATP-binding</keyword>
<dbReference type="WBParaSite" id="MhA1_Contig1431.frz3.fgene1">
    <property type="protein sequence ID" value="MhA1_Contig1431.frz3.fgene1"/>
    <property type="gene ID" value="MhA1_Contig1431.frz3.fgene1"/>
</dbReference>
<accession>A0A1I8B5J0</accession>
<dbReference type="InterPro" id="IPR050235">
    <property type="entry name" value="CK1_Ser-Thr_kinase"/>
</dbReference>
<sequence length="217" mass="24610">MGEEQLVTLQPGQRCNKWTITRKLGAGAFGAVYLCKDDTGLTAALKTEPLNANPPLLAMEGSLRRPRQASNFRGSPRYAAISAHINREYSRKDDLESWFYMLVEVYRGSLPWGNIGDMNMIGEYKKRRMPSMDIETRKQAVRSLIDGCPPEFGQLLKHIDSLKFYTRPDYKWIMKMLKDYLTNNRIPERPYDWEQGGGGGGRAPPPPTGGAVDSFFR</sequence>
<feature type="region of interest" description="Disordered" evidence="2">
    <location>
        <begin position="191"/>
        <end position="217"/>
    </location>
</feature>
<dbReference type="SUPFAM" id="SSF56112">
    <property type="entry name" value="Protein kinase-like (PK-like)"/>
    <property type="match status" value="1"/>
</dbReference>
<feature type="binding site" evidence="1">
    <location>
        <position position="46"/>
    </location>
    <ligand>
        <name>ATP</name>
        <dbReference type="ChEBI" id="CHEBI:30616"/>
    </ligand>
</feature>
<name>A0A1I8B5J0_MELHA</name>
<keyword evidence="3" id="KW-1185">Reference proteome</keyword>
<dbReference type="InterPro" id="IPR017441">
    <property type="entry name" value="Protein_kinase_ATP_BS"/>
</dbReference>
<dbReference type="PROSITE" id="PS00107">
    <property type="entry name" value="PROTEIN_KINASE_ATP"/>
    <property type="match status" value="1"/>
</dbReference>
<dbReference type="Proteomes" id="UP000095281">
    <property type="component" value="Unplaced"/>
</dbReference>
<protein>
    <submittedName>
        <fullName evidence="4">Protein kinase domain-containing protein</fullName>
    </submittedName>
</protein>
<organism evidence="3 4">
    <name type="scientific">Meloidogyne hapla</name>
    <name type="common">Root-knot nematode worm</name>
    <dbReference type="NCBI Taxonomy" id="6305"/>
    <lineage>
        <taxon>Eukaryota</taxon>
        <taxon>Metazoa</taxon>
        <taxon>Ecdysozoa</taxon>
        <taxon>Nematoda</taxon>
        <taxon>Chromadorea</taxon>
        <taxon>Rhabditida</taxon>
        <taxon>Tylenchina</taxon>
        <taxon>Tylenchomorpha</taxon>
        <taxon>Tylenchoidea</taxon>
        <taxon>Meloidogynidae</taxon>
        <taxon>Meloidogyninae</taxon>
        <taxon>Meloidogyne</taxon>
    </lineage>
</organism>
<dbReference type="AlphaFoldDB" id="A0A1I8B5J0"/>
<dbReference type="Gene3D" id="1.10.510.10">
    <property type="entry name" value="Transferase(Phosphotransferase) domain 1"/>
    <property type="match status" value="1"/>
</dbReference>
<dbReference type="InterPro" id="IPR011009">
    <property type="entry name" value="Kinase-like_dom_sf"/>
</dbReference>
<evidence type="ECO:0000256" key="1">
    <source>
        <dbReference type="PROSITE-ProRule" id="PRU10141"/>
    </source>
</evidence>
<evidence type="ECO:0000256" key="2">
    <source>
        <dbReference type="SAM" id="MobiDB-lite"/>
    </source>
</evidence>
<dbReference type="PANTHER" id="PTHR11909">
    <property type="entry name" value="CASEIN KINASE-RELATED"/>
    <property type="match status" value="1"/>
</dbReference>
<evidence type="ECO:0000313" key="3">
    <source>
        <dbReference type="Proteomes" id="UP000095281"/>
    </source>
</evidence>
<proteinExistence type="predicted"/>